<keyword evidence="1" id="KW-1133">Transmembrane helix</keyword>
<sequence>MKTTLPNTIPRQRGALMGVVLLMMLCTGLFLASWVTMMSTRAIQVSWLESAVQRRLSLENSRLLAWQTAMDHGFDPETDLKGQSSLLLDGAGGGLDTVSGWKDLATYSVLSTSTVTPYNQTGLRPGGSFFIPEKFVRPNISGEVNLDPFTSHLFLKSQCPALSGDLLVVYRKPERYVSNDILDIYRNTAPYRVEGRVVLRHPPSLFARTTSTVSLPMQARSLYIQSHDAAGRYPVTGTSLDGAKLLPSNLPVVPSSSGPQSTTETKLFDGYLNVTKNDSNPQNSLWHLMDADTTVPADKKAPQDVFIADMATTEPWYFKKYRSGENPLVLPPDYPRGYDVDNFKVLYVNLADPDLKYLRVVNTGVNPAMNQIIFVGQTSVNSFEAAGKLPPVTVTIINEGSDYCVNLGFLHENNRRVILAVKDALKESQKGRALNFTWSGDPLQGRELRWRMTFVNEGHDVLLLLHDKNSAYDIRWIGGVMTDWSFRRAVNTGVRTERLLFQTDTTTDATHQAMLPRDAWLESYFLPDQP</sequence>
<feature type="transmembrane region" description="Helical" evidence="1">
    <location>
        <begin position="15"/>
        <end position="35"/>
    </location>
</feature>
<dbReference type="AlphaFoldDB" id="A0A4R7RLJ2"/>
<proteinExistence type="predicted"/>
<keyword evidence="1" id="KW-0472">Membrane</keyword>
<organism evidence="2 3">
    <name type="scientific">Prosthecobacter fusiformis</name>
    <dbReference type="NCBI Taxonomy" id="48464"/>
    <lineage>
        <taxon>Bacteria</taxon>
        <taxon>Pseudomonadati</taxon>
        <taxon>Verrucomicrobiota</taxon>
        <taxon>Verrucomicrobiia</taxon>
        <taxon>Verrucomicrobiales</taxon>
        <taxon>Verrucomicrobiaceae</taxon>
        <taxon>Prosthecobacter</taxon>
    </lineage>
</organism>
<dbReference type="OrthoDB" id="178125at2"/>
<dbReference type="RefSeq" id="WP_133797199.1">
    <property type="nucleotide sequence ID" value="NZ_SOCA01000011.1"/>
</dbReference>
<evidence type="ECO:0000313" key="2">
    <source>
        <dbReference type="EMBL" id="TDU64333.1"/>
    </source>
</evidence>
<evidence type="ECO:0000313" key="3">
    <source>
        <dbReference type="Proteomes" id="UP000295662"/>
    </source>
</evidence>
<reference evidence="2 3" key="1">
    <citation type="submission" date="2019-03" db="EMBL/GenBank/DDBJ databases">
        <title>Genomic Encyclopedia of Archaeal and Bacterial Type Strains, Phase II (KMG-II): from individual species to whole genera.</title>
        <authorList>
            <person name="Goeker M."/>
        </authorList>
    </citation>
    <scope>NUCLEOTIDE SEQUENCE [LARGE SCALE GENOMIC DNA]</scope>
    <source>
        <strain evidence="2 3">ATCC 25309</strain>
    </source>
</reference>
<dbReference type="EMBL" id="SOCA01000011">
    <property type="protein sequence ID" value="TDU64333.1"/>
    <property type="molecule type" value="Genomic_DNA"/>
</dbReference>
<protein>
    <submittedName>
        <fullName evidence="2">Uncharacterized protein</fullName>
    </submittedName>
</protein>
<gene>
    <name evidence="2" type="ORF">EI77_04221</name>
</gene>
<keyword evidence="1" id="KW-0812">Transmembrane</keyword>
<comment type="caution">
    <text evidence="2">The sequence shown here is derived from an EMBL/GenBank/DDBJ whole genome shotgun (WGS) entry which is preliminary data.</text>
</comment>
<evidence type="ECO:0000256" key="1">
    <source>
        <dbReference type="SAM" id="Phobius"/>
    </source>
</evidence>
<dbReference type="Proteomes" id="UP000295662">
    <property type="component" value="Unassembled WGS sequence"/>
</dbReference>
<keyword evidence="3" id="KW-1185">Reference proteome</keyword>
<accession>A0A4R7RLJ2</accession>
<name>A0A4R7RLJ2_9BACT</name>